<evidence type="ECO:0000256" key="1">
    <source>
        <dbReference type="SAM" id="MobiDB-lite"/>
    </source>
</evidence>
<dbReference type="InterPro" id="IPR019518">
    <property type="entry name" value="CtIP_N"/>
</dbReference>
<reference evidence="3" key="2">
    <citation type="submission" date="2025-09" db="UniProtKB">
        <authorList>
            <consortium name="Ensembl"/>
        </authorList>
    </citation>
    <scope>IDENTIFICATION</scope>
</reference>
<name>A0A7M4FUB9_CROPO</name>
<dbReference type="PANTHER" id="PTHR15107">
    <property type="entry name" value="RETINOBLASTOMA BINDING PROTEIN 8"/>
    <property type="match status" value="1"/>
</dbReference>
<dbReference type="Pfam" id="PF10482">
    <property type="entry name" value="CtIP_N"/>
    <property type="match status" value="1"/>
</dbReference>
<accession>A0A7M4FUB9</accession>
<feature type="compositionally biased region" description="Basic and acidic residues" evidence="1">
    <location>
        <begin position="262"/>
        <end position="301"/>
    </location>
</feature>
<feature type="domain" description="DNA endonuclease Ctp1 N-terminal" evidence="2">
    <location>
        <begin position="11"/>
        <end position="50"/>
    </location>
</feature>
<feature type="compositionally biased region" description="Low complexity" evidence="1">
    <location>
        <begin position="467"/>
        <end position="480"/>
    </location>
</feature>
<protein>
    <submittedName>
        <fullName evidence="3">RBBP8 N-terminal like</fullName>
    </submittedName>
</protein>
<dbReference type="InterPro" id="IPR033316">
    <property type="entry name" value="RBBP8-like"/>
</dbReference>
<dbReference type="GeneTree" id="ENSGT00530000063835"/>
<gene>
    <name evidence="3" type="primary">RBBP8NL</name>
</gene>
<evidence type="ECO:0000313" key="4">
    <source>
        <dbReference type="Proteomes" id="UP000594220"/>
    </source>
</evidence>
<sequence>QASPALGSLFRLRAGLCDRCMVTQELAKKKQNEYETSHFQSLQHIFILSTYRSWMPLQLWRAGTLHMQTCPPAITCAVLPAQRIANQLHGTIALVRPGSQPCPLGKTSAETATSPPARKPLLSPEREHSPSLEAASSCEALKLTARKEQLCLLNQHLSLHQLGLGGQCPAANRSNSCPSPLFRAREAEGRTRAQDEWEDPAAIFELPGAVVYMRDQHLEGRLQLLKPREKLQCFLTHHRRAGVAPPADMWPPSPRQSPAVGSREDGSLLKDPLEGREEKHPWLNRDHLEQREKTEAARDCAVDTPLDLSDYGRRRETLRPTRWHQSPKQGEARSPGPDPQAGVLPRAEKSHLASGQRLPATPPPATHESEQTRAKEEEEEKDAATHPPVSRLAPWVTWRGIKGAAWADSGERPARGSREGASQSWQELSQWGGSSAPEEQDLEAAVGPSAARHVAGRRGSPLQQGSEQQPERLPALLPAPRQRKVKAPRRLQQCHQWWLCGSVPPTTWEIWVRVPAGVSE</sequence>
<dbReference type="OMA" id="PPATHES"/>
<feature type="region of interest" description="Disordered" evidence="1">
    <location>
        <begin position="243"/>
        <end position="487"/>
    </location>
</feature>
<reference evidence="3" key="1">
    <citation type="submission" date="2025-08" db="UniProtKB">
        <authorList>
            <consortium name="Ensembl"/>
        </authorList>
    </citation>
    <scope>IDENTIFICATION</scope>
</reference>
<dbReference type="AlphaFoldDB" id="A0A7M4FUB9"/>
<feature type="compositionally biased region" description="Basic and acidic residues" evidence="1">
    <location>
        <begin position="409"/>
        <end position="418"/>
    </location>
</feature>
<organism evidence="3 4">
    <name type="scientific">Crocodylus porosus</name>
    <name type="common">Saltwater crocodile</name>
    <name type="synonym">Estuarine crocodile</name>
    <dbReference type="NCBI Taxonomy" id="8502"/>
    <lineage>
        <taxon>Eukaryota</taxon>
        <taxon>Metazoa</taxon>
        <taxon>Chordata</taxon>
        <taxon>Craniata</taxon>
        <taxon>Vertebrata</taxon>
        <taxon>Euteleostomi</taxon>
        <taxon>Archelosauria</taxon>
        <taxon>Archosauria</taxon>
        <taxon>Crocodylia</taxon>
        <taxon>Longirostres</taxon>
        <taxon>Crocodylidae</taxon>
        <taxon>Crocodylus</taxon>
    </lineage>
</organism>
<evidence type="ECO:0000313" key="3">
    <source>
        <dbReference type="Ensembl" id="ENSCPRP00005007947.1"/>
    </source>
</evidence>
<dbReference type="Proteomes" id="UP000594220">
    <property type="component" value="Unplaced"/>
</dbReference>
<feature type="compositionally biased region" description="Basic and acidic residues" evidence="1">
    <location>
        <begin position="367"/>
        <end position="376"/>
    </location>
</feature>
<dbReference type="PANTHER" id="PTHR15107:SF3">
    <property type="entry name" value="RBBP8 N-TERMINAL-LIKE PROTEIN"/>
    <property type="match status" value="1"/>
</dbReference>
<proteinExistence type="predicted"/>
<feature type="compositionally biased region" description="Basic and acidic residues" evidence="1">
    <location>
        <begin position="310"/>
        <end position="319"/>
    </location>
</feature>
<evidence type="ECO:0000259" key="2">
    <source>
        <dbReference type="Pfam" id="PF10482"/>
    </source>
</evidence>
<dbReference type="Ensembl" id="ENSCPRT00005009340.1">
    <property type="protein sequence ID" value="ENSCPRP00005007947.1"/>
    <property type="gene ID" value="ENSCPRG00005005655.1"/>
</dbReference>
<keyword evidence="4" id="KW-1185">Reference proteome</keyword>
<feature type="region of interest" description="Disordered" evidence="1">
    <location>
        <begin position="100"/>
        <end position="129"/>
    </location>
</feature>
<feature type="compositionally biased region" description="Polar residues" evidence="1">
    <location>
        <begin position="420"/>
        <end position="433"/>
    </location>
</feature>